<dbReference type="Pfam" id="PF01266">
    <property type="entry name" value="DAO"/>
    <property type="match status" value="1"/>
</dbReference>
<dbReference type="Gene3D" id="3.30.9.10">
    <property type="entry name" value="D-Amino Acid Oxidase, subunit A, domain 2"/>
    <property type="match status" value="1"/>
</dbReference>
<evidence type="ECO:0000259" key="2">
    <source>
        <dbReference type="Pfam" id="PF01266"/>
    </source>
</evidence>
<dbReference type="EMBL" id="PHGZ01000020">
    <property type="protein sequence ID" value="PJG82511.1"/>
    <property type="molecule type" value="Genomic_DNA"/>
</dbReference>
<dbReference type="PANTHER" id="PTHR13847:SF281">
    <property type="entry name" value="FAD DEPENDENT OXIDOREDUCTASE DOMAIN-CONTAINING PROTEIN"/>
    <property type="match status" value="1"/>
</dbReference>
<feature type="domain" description="FAD dependent oxidoreductase" evidence="2">
    <location>
        <begin position="35"/>
        <end position="387"/>
    </location>
</feature>
<evidence type="ECO:0000313" key="3">
    <source>
        <dbReference type="EMBL" id="PJG82511.1"/>
    </source>
</evidence>
<sequence>MLLTYSHQDHIQSYYSDTCNLHLECPPLLKRQSADVCVIGAGFLGLSTALELAEQGKKVIVLEGARIGFGASGRSGGQAINGFEDGIDEYIKQVGFDVANKLWKMSLEAIDIIDERIKKYQIQCDWRKGYATLALNQRRLDDLIAIEKASREIFGYEKMQLWDKAQLERHLGSKIYQGALFDSNSGHLHPLNYCLGLAKACLDLGVEIYEQSPVIDLRIGKSKVKVKTDVSSVIAKDVVLATNAYIAALPKTIHHGIAKKILPVESFIIATEPLDQQTADSVINNGMSVCDNNYLLDYYRLSADNRLLFGSDSSSEHNMIEVMRKNMLAVFPQLENVKIDYGWGGPIDMTINANPHFGRIAPNIYFAQGYSGHGVALTGLAGRIIAEAILGNDERLSTFEVLKVPSIRGGRLAKKAALFIGTNYYRFLDRYR</sequence>
<evidence type="ECO:0000256" key="1">
    <source>
        <dbReference type="ARBA" id="ARBA00023002"/>
    </source>
</evidence>
<dbReference type="Proteomes" id="UP000230282">
    <property type="component" value="Unassembled WGS sequence"/>
</dbReference>
<organism evidence="3 4">
    <name type="scientific">Caviibacterium pharyngocola</name>
    <dbReference type="NCBI Taxonomy" id="28159"/>
    <lineage>
        <taxon>Bacteria</taxon>
        <taxon>Pseudomonadati</taxon>
        <taxon>Pseudomonadota</taxon>
        <taxon>Gammaproteobacteria</taxon>
        <taxon>Pasteurellales</taxon>
        <taxon>Pasteurellaceae</taxon>
        <taxon>Caviibacterium</taxon>
    </lineage>
</organism>
<dbReference type="SUPFAM" id="SSF51905">
    <property type="entry name" value="FAD/NAD(P)-binding domain"/>
    <property type="match status" value="1"/>
</dbReference>
<dbReference type="InterPro" id="IPR006076">
    <property type="entry name" value="FAD-dep_OxRdtase"/>
</dbReference>
<dbReference type="GO" id="GO:0016491">
    <property type="term" value="F:oxidoreductase activity"/>
    <property type="evidence" value="ECO:0007669"/>
    <property type="project" value="UniProtKB-KW"/>
</dbReference>
<reference evidence="3 4" key="1">
    <citation type="submission" date="2017-11" db="EMBL/GenBank/DDBJ databases">
        <title>Reclassification of Bisgaard taxon 5 as Caviibacterium pharyngocola gen. nov., sp. nov.</title>
        <authorList>
            <person name="Christensen H."/>
        </authorList>
    </citation>
    <scope>NUCLEOTIDE SEQUENCE [LARGE SCALE GENOMIC DNA]</scope>
    <source>
        <strain evidence="3 4">7_3</strain>
    </source>
</reference>
<dbReference type="RefSeq" id="WP_100297223.1">
    <property type="nucleotide sequence ID" value="NZ_PHGZ01000020.1"/>
</dbReference>
<dbReference type="PANTHER" id="PTHR13847">
    <property type="entry name" value="SARCOSINE DEHYDROGENASE-RELATED"/>
    <property type="match status" value="1"/>
</dbReference>
<keyword evidence="1" id="KW-0560">Oxidoreductase</keyword>
<dbReference type="GO" id="GO:0005737">
    <property type="term" value="C:cytoplasm"/>
    <property type="evidence" value="ECO:0007669"/>
    <property type="project" value="TreeGrafter"/>
</dbReference>
<dbReference type="AlphaFoldDB" id="A0A2M8RUF1"/>
<dbReference type="OrthoDB" id="311718at2"/>
<keyword evidence="4" id="KW-1185">Reference proteome</keyword>
<evidence type="ECO:0000313" key="4">
    <source>
        <dbReference type="Proteomes" id="UP000230282"/>
    </source>
</evidence>
<dbReference type="InterPro" id="IPR036188">
    <property type="entry name" value="FAD/NAD-bd_sf"/>
</dbReference>
<dbReference type="Gene3D" id="3.50.50.60">
    <property type="entry name" value="FAD/NAD(P)-binding domain"/>
    <property type="match status" value="1"/>
</dbReference>
<accession>A0A2M8RUF1</accession>
<name>A0A2M8RUF1_9PAST</name>
<proteinExistence type="predicted"/>
<gene>
    <name evidence="3" type="ORF">CVP04_09260</name>
</gene>
<comment type="caution">
    <text evidence="3">The sequence shown here is derived from an EMBL/GenBank/DDBJ whole genome shotgun (WGS) entry which is preliminary data.</text>
</comment>
<protein>
    <submittedName>
        <fullName evidence="3">FAD-dependent oxidoreductase</fullName>
    </submittedName>
</protein>